<organism evidence="13 14">
    <name type="scientific">Ceratocystis lukuohia</name>
    <dbReference type="NCBI Taxonomy" id="2019550"/>
    <lineage>
        <taxon>Eukaryota</taxon>
        <taxon>Fungi</taxon>
        <taxon>Dikarya</taxon>
        <taxon>Ascomycota</taxon>
        <taxon>Pezizomycotina</taxon>
        <taxon>Sordariomycetes</taxon>
        <taxon>Hypocreomycetidae</taxon>
        <taxon>Microascales</taxon>
        <taxon>Ceratocystidaceae</taxon>
        <taxon>Ceratocystis</taxon>
    </lineage>
</organism>
<proteinExistence type="inferred from homology"/>
<evidence type="ECO:0000256" key="5">
    <source>
        <dbReference type="ARBA" id="ARBA00022829"/>
    </source>
</evidence>
<feature type="compositionally biased region" description="Polar residues" evidence="10">
    <location>
        <begin position="351"/>
        <end position="361"/>
    </location>
</feature>
<keyword evidence="14" id="KW-1185">Reference proteome</keyword>
<evidence type="ECO:0000256" key="3">
    <source>
        <dbReference type="ARBA" id="ARBA00022454"/>
    </source>
</evidence>
<name>A0ABR4MRX7_9PEZI</name>
<dbReference type="InterPro" id="IPR011515">
    <property type="entry name" value="Shugoshin_C"/>
</dbReference>
<evidence type="ECO:0000256" key="6">
    <source>
        <dbReference type="ARBA" id="ARBA00023054"/>
    </source>
</evidence>
<dbReference type="Pfam" id="PF07557">
    <property type="entry name" value="Shugoshin_C"/>
    <property type="match status" value="1"/>
</dbReference>
<feature type="compositionally biased region" description="Basic and acidic residues" evidence="10">
    <location>
        <begin position="299"/>
        <end position="346"/>
    </location>
</feature>
<feature type="compositionally biased region" description="Basic and acidic residues" evidence="10">
    <location>
        <begin position="447"/>
        <end position="456"/>
    </location>
</feature>
<feature type="compositionally biased region" description="Basic and acidic residues" evidence="10">
    <location>
        <begin position="671"/>
        <end position="683"/>
    </location>
</feature>
<feature type="compositionally biased region" description="Polar residues" evidence="10">
    <location>
        <begin position="189"/>
        <end position="198"/>
    </location>
</feature>
<feature type="region of interest" description="Disordered" evidence="10">
    <location>
        <begin position="432"/>
        <end position="566"/>
    </location>
</feature>
<accession>A0ABR4MRX7</accession>
<comment type="caution">
    <text evidence="13">The sequence shown here is derived from an EMBL/GenBank/DDBJ whole genome shotgun (WGS) entry which is preliminary data.</text>
</comment>
<feature type="region of interest" description="Disordered" evidence="10">
    <location>
        <begin position="1"/>
        <end position="23"/>
    </location>
</feature>
<dbReference type="RefSeq" id="XP_070862211.1">
    <property type="nucleotide sequence ID" value="XM_071005522.1"/>
</dbReference>
<evidence type="ECO:0000256" key="2">
    <source>
        <dbReference type="ARBA" id="ARBA00010845"/>
    </source>
</evidence>
<evidence type="ECO:0000313" key="14">
    <source>
        <dbReference type="Proteomes" id="UP001610728"/>
    </source>
</evidence>
<evidence type="ECO:0000256" key="7">
    <source>
        <dbReference type="ARBA" id="ARBA00023306"/>
    </source>
</evidence>
<feature type="compositionally biased region" description="Basic residues" evidence="10">
    <location>
        <begin position="701"/>
        <end position="710"/>
    </location>
</feature>
<feature type="region of interest" description="Disordered" evidence="10">
    <location>
        <begin position="626"/>
        <end position="710"/>
    </location>
</feature>
<evidence type="ECO:0000259" key="11">
    <source>
        <dbReference type="Pfam" id="PF07557"/>
    </source>
</evidence>
<feature type="compositionally biased region" description="Polar residues" evidence="10">
    <location>
        <begin position="548"/>
        <end position="561"/>
    </location>
</feature>
<keyword evidence="6 9" id="KW-0175">Coiled coil</keyword>
<dbReference type="InterPro" id="IPR011516">
    <property type="entry name" value="Shugoshin_N"/>
</dbReference>
<keyword evidence="7" id="KW-0131">Cell cycle</keyword>
<feature type="compositionally biased region" description="Basic residues" evidence="10">
    <location>
        <begin position="140"/>
        <end position="149"/>
    </location>
</feature>
<keyword evidence="8" id="KW-0137">Centromere</keyword>
<evidence type="ECO:0000313" key="13">
    <source>
        <dbReference type="EMBL" id="KAL2891031.1"/>
    </source>
</evidence>
<feature type="domain" description="Shugoshin C-terminal" evidence="11">
    <location>
        <begin position="473"/>
        <end position="496"/>
    </location>
</feature>
<evidence type="ECO:0000256" key="1">
    <source>
        <dbReference type="ARBA" id="ARBA00004584"/>
    </source>
</evidence>
<reference evidence="13 14" key="1">
    <citation type="submission" date="2020-05" db="EMBL/GenBank/DDBJ databases">
        <title>Ceratocystis lukuohia genome.</title>
        <authorList>
            <person name="Harrington T.C."/>
            <person name="Kim K."/>
            <person name="Mayers C.G."/>
        </authorList>
    </citation>
    <scope>NUCLEOTIDE SEQUENCE [LARGE SCALE GENOMIC DNA]</scope>
    <source>
        <strain evidence="13 14">C4212</strain>
    </source>
</reference>
<feature type="compositionally biased region" description="Basic and acidic residues" evidence="10">
    <location>
        <begin position="489"/>
        <end position="502"/>
    </location>
</feature>
<keyword evidence="4" id="KW-0132">Cell division</keyword>
<keyword evidence="3" id="KW-0158">Chromosome</keyword>
<comment type="subcellular location">
    <subcellularLocation>
        <location evidence="1">Chromosome</location>
        <location evidence="1">Centromere</location>
    </subcellularLocation>
</comment>
<dbReference type="Proteomes" id="UP001610728">
    <property type="component" value="Unassembled WGS sequence"/>
</dbReference>
<feature type="compositionally biased region" description="Low complexity" evidence="10">
    <location>
        <begin position="199"/>
        <end position="210"/>
    </location>
</feature>
<evidence type="ECO:0000256" key="8">
    <source>
        <dbReference type="ARBA" id="ARBA00023328"/>
    </source>
</evidence>
<dbReference type="GeneID" id="98114635"/>
<dbReference type="EMBL" id="JABSNW010000001">
    <property type="protein sequence ID" value="KAL2891031.1"/>
    <property type="molecule type" value="Genomic_DNA"/>
</dbReference>
<sequence>MARLNDPTQHGQLQQNQHQQPPAMYSAETVEALKRKMLRQNRELARINSTQAIRLRQLEAECARMLSENLELRSVILRMETEAENNKAARIADQALEIKAKLEAQLAGFGDLLANLGSEPPAKRQSLSPGSRKIATPKSASRRRSASHKVLRDMAKEAEARAREEGRLTPIIEHTTYPRISQGPEELLSAQQQQTCKTSLSPALGSPPSSHFIDDALLVETPTKKPTNHIQVRSRRSHSSIGRLQEPTQPPTVIQSPKSTTTPTTTATRNLVDSCEPAPTIIVKTGKRKHGNELSELSRSSDSERESSLTRASSIRDKTKGKNLKELAALRREAQEKQTEVPEISRKPLSAKSTNKDLTMSRQVAKENIKNDKNMPAAKPDVACEKEKPSIVREHSRSHNREQIQPICHAIEPVVSTPKRLETVAIVLDDDQHVGDDSDLMGAKSPEPQHIEETSRLGDTPPPSHISSNGETSRPSRRSRAAVSYAEPNLRDKMRRPTKELFDAVAGEGKYMRRSSSSKQDIAMPEMISKPQGTSKPTVSAEPAECNDANTSQVPDTSSLVEATKTRDEEFLPSSVVIERRKRRSSTAWEIAPDTAVVSASAPLMQERTNDVDLYEFTISSPSATLVSEKRPANRRRASAAVASGGYAEGESEKPVRASRKRATMAAPKRTRADMESSVHDESEGSQTDGSGIAVAPRTKAAIRRKSTLM</sequence>
<dbReference type="Pfam" id="PF07558">
    <property type="entry name" value="Shugoshin_N"/>
    <property type="match status" value="1"/>
</dbReference>
<evidence type="ECO:0000256" key="4">
    <source>
        <dbReference type="ARBA" id="ARBA00022618"/>
    </source>
</evidence>
<evidence type="ECO:0000256" key="10">
    <source>
        <dbReference type="SAM" id="MobiDB-lite"/>
    </source>
</evidence>
<feature type="region of interest" description="Disordered" evidence="10">
    <location>
        <begin position="119"/>
        <end position="150"/>
    </location>
</feature>
<keyword evidence="5" id="KW-0159">Chromosome partition</keyword>
<evidence type="ECO:0000259" key="12">
    <source>
        <dbReference type="Pfam" id="PF07558"/>
    </source>
</evidence>
<feature type="region of interest" description="Disordered" evidence="10">
    <location>
        <begin position="185"/>
        <end position="361"/>
    </location>
</feature>
<evidence type="ECO:0000256" key="9">
    <source>
        <dbReference type="SAM" id="Coils"/>
    </source>
</evidence>
<comment type="similarity">
    <text evidence="2">Belongs to the shugoshin family.</text>
</comment>
<gene>
    <name evidence="13" type="ORF">HOO65_010389</name>
</gene>
<protein>
    <submittedName>
        <fullName evidence="13">Shugoshin</fullName>
    </submittedName>
</protein>
<feature type="coiled-coil region" evidence="9">
    <location>
        <begin position="30"/>
        <end position="75"/>
    </location>
</feature>
<feature type="domain" description="Shugoshin N-terminal coiled-coil" evidence="12">
    <location>
        <begin position="33"/>
        <end position="74"/>
    </location>
</feature>
<feature type="compositionally biased region" description="Low complexity" evidence="10">
    <location>
        <begin position="9"/>
        <end position="20"/>
    </location>
</feature>